<dbReference type="PANTHER" id="PTHR48094:SF12">
    <property type="entry name" value="PARKINSON DISEASE PROTEIN 7 HOMOLOG"/>
    <property type="match status" value="1"/>
</dbReference>
<dbReference type="InterPro" id="IPR029062">
    <property type="entry name" value="Class_I_gatase-like"/>
</dbReference>
<dbReference type="Proteomes" id="UP000595224">
    <property type="component" value="Chromosome"/>
</dbReference>
<dbReference type="NCBIfam" id="TIGR01383">
    <property type="entry name" value="not_thiJ"/>
    <property type="match status" value="1"/>
</dbReference>
<dbReference type="Gene3D" id="3.40.50.880">
    <property type="match status" value="1"/>
</dbReference>
<gene>
    <name evidence="2" type="ORF">IWA51_02465</name>
</gene>
<dbReference type="CDD" id="cd03135">
    <property type="entry name" value="GATase1_DJ-1"/>
    <property type="match status" value="1"/>
</dbReference>
<reference evidence="2 3" key="1">
    <citation type="submission" date="2020-11" db="EMBL/GenBank/DDBJ databases">
        <title>Treponema Peruensis nv. sp., first commensal Treponema isolated from human feces.</title>
        <authorList>
            <person name="Belkhou C."/>
            <person name="Raes J."/>
        </authorList>
    </citation>
    <scope>NUCLEOTIDE SEQUENCE [LARGE SCALE GENOMIC DNA]</scope>
    <source>
        <strain evidence="2 3">RCC2812</strain>
    </source>
</reference>
<protein>
    <submittedName>
        <fullName evidence="2">DJ-1/PfpI family protein</fullName>
    </submittedName>
</protein>
<keyword evidence="3" id="KW-1185">Reference proteome</keyword>
<dbReference type="KEGG" id="tper:IWA51_02465"/>
<dbReference type="EMBL" id="CP064936">
    <property type="protein sequence ID" value="QQA02200.1"/>
    <property type="molecule type" value="Genomic_DNA"/>
</dbReference>
<proteinExistence type="predicted"/>
<feature type="domain" description="DJ-1/PfpI" evidence="1">
    <location>
        <begin position="2"/>
        <end position="176"/>
    </location>
</feature>
<dbReference type="Pfam" id="PF01965">
    <property type="entry name" value="DJ-1_PfpI"/>
    <property type="match status" value="1"/>
</dbReference>
<evidence type="ECO:0000313" key="3">
    <source>
        <dbReference type="Proteomes" id="UP000595224"/>
    </source>
</evidence>
<sequence length="194" mass="20651">MKRVAVLLANGFEEIEALTPVDYLRRAGAEVSLVATGTSSRSVTGSHGINVTADINLDSYLASLRNSLPDAVIVPGGMPGSVNVSESRRALVLINEMFKAGKLVCAICAAPAVVLSRTEVLTGKKWTCYPGMENHSEESKKYAALHEENVPFVVDGNLITSRGPGTAEQFAMKIVETLFDAATSLEIAKTAVQR</sequence>
<dbReference type="GO" id="GO:0005737">
    <property type="term" value="C:cytoplasm"/>
    <property type="evidence" value="ECO:0007669"/>
    <property type="project" value="TreeGrafter"/>
</dbReference>
<dbReference type="InterPro" id="IPR002818">
    <property type="entry name" value="DJ-1/PfpI"/>
</dbReference>
<dbReference type="AlphaFoldDB" id="A0A7T3V6N7"/>
<dbReference type="PANTHER" id="PTHR48094">
    <property type="entry name" value="PROTEIN/NUCLEIC ACID DEGLYCASE DJ-1-RELATED"/>
    <property type="match status" value="1"/>
</dbReference>
<evidence type="ECO:0000259" key="1">
    <source>
        <dbReference type="Pfam" id="PF01965"/>
    </source>
</evidence>
<evidence type="ECO:0000313" key="2">
    <source>
        <dbReference type="EMBL" id="QQA02200.1"/>
    </source>
</evidence>
<organism evidence="2 3">
    <name type="scientific">Treponema peruense</name>
    <dbReference type="NCBI Taxonomy" id="2787628"/>
    <lineage>
        <taxon>Bacteria</taxon>
        <taxon>Pseudomonadati</taxon>
        <taxon>Spirochaetota</taxon>
        <taxon>Spirochaetia</taxon>
        <taxon>Spirochaetales</taxon>
        <taxon>Treponemataceae</taxon>
        <taxon>Treponema</taxon>
    </lineage>
</organism>
<dbReference type="InterPro" id="IPR006287">
    <property type="entry name" value="DJ-1"/>
</dbReference>
<dbReference type="InterPro" id="IPR050325">
    <property type="entry name" value="Prot/Nucl_acid_deglycase"/>
</dbReference>
<name>A0A7T3V6N7_9SPIR</name>
<accession>A0A7T3V6N7</accession>
<dbReference type="SUPFAM" id="SSF52317">
    <property type="entry name" value="Class I glutamine amidotransferase-like"/>
    <property type="match status" value="1"/>
</dbReference>